<dbReference type="InterPro" id="IPR006829">
    <property type="entry name" value="LXG_dom"/>
</dbReference>
<evidence type="ECO:0000259" key="2">
    <source>
        <dbReference type="PROSITE" id="PS51756"/>
    </source>
</evidence>
<accession>A0A5A7ZV30</accession>
<comment type="caution">
    <text evidence="3">The sequence shown here is derived from an EMBL/GenBank/DDBJ whole genome shotgun (WGS) entry which is preliminary data.</text>
</comment>
<reference evidence="3 4" key="1">
    <citation type="submission" date="2019-06" db="EMBL/GenBank/DDBJ databases">
        <title>Genome sequence and analysis of a MDR-Streptococcus sanguis isolated from throat swab of children with scarlet fever from Hangzhou,China.</title>
        <authorList>
            <person name="Huang Y."/>
            <person name="Xie L."/>
            <person name="Liu W."/>
        </authorList>
    </citation>
    <scope>NUCLEOTIDE SEQUENCE [LARGE SCALE GENOMIC DNA]</scope>
    <source>
        <strain evidence="3 4">S28</strain>
    </source>
</reference>
<dbReference type="RefSeq" id="WP_149565576.1">
    <property type="nucleotide sequence ID" value="NZ_VIBR01000001.1"/>
</dbReference>
<evidence type="ECO:0000313" key="4">
    <source>
        <dbReference type="Proteomes" id="UP000324105"/>
    </source>
</evidence>
<dbReference type="EMBL" id="VIBR01000001">
    <property type="protein sequence ID" value="KAA0119671.1"/>
    <property type="molecule type" value="Genomic_DNA"/>
</dbReference>
<dbReference type="PROSITE" id="PS51756">
    <property type="entry name" value="LXG"/>
    <property type="match status" value="1"/>
</dbReference>
<dbReference type="AlphaFoldDB" id="A0A5A7ZV30"/>
<evidence type="ECO:0000256" key="1">
    <source>
        <dbReference type="ARBA" id="ARBA00034117"/>
    </source>
</evidence>
<proteinExistence type="inferred from homology"/>
<dbReference type="Proteomes" id="UP000324105">
    <property type="component" value="Unassembled WGS sequence"/>
</dbReference>
<sequence>MGVKVEIGTMSVQSTSAKSVLDEQVKTCQLLIERFNQFCEDDSLKGKGYTSAKQYSQSVYLPLLNGMRIYLETLSQAIFSLHPKYTSEVGNESLDQDILEKQISSYEIIKQVQEAVLSLPGASKIMSSQTRQSISDSINNLSDQISVIQEKLDKLLAFDSSSSSLFNQLSDLNQAIKEGMASIQLNKQFQGGVFLLPTNMSWKKKLVIGDKIKLQRDIYKNMPKGDFGGDQSSPLSSYKYGSRDEKKRLEDIIKKYHPEIETEKDVIDYLTKLEDEGCGYVALINTLYSRYKGTEQEFENKFGFPMFIEKNGKKIPNYNSAIVDLYASQDNHNNVFFFFDTYNTQEDESSIRGSGTTDQSREYRYERYLKDKGISVDVFQSEGVYPINSTVENYEKYKDQGEVLVRESEGTVFYNMDGTEFTKLNGGHVVTITGVTDDGWFIVSSWGHEYKLNPAQIVDGSLQVVKYYE</sequence>
<feature type="domain" description="LXG" evidence="2">
    <location>
        <begin position="1"/>
        <end position="223"/>
    </location>
</feature>
<comment type="similarity">
    <text evidence="1">In the N-terminal section; belongs to the LXG family.</text>
</comment>
<evidence type="ECO:0000313" key="3">
    <source>
        <dbReference type="EMBL" id="KAA0119671.1"/>
    </source>
</evidence>
<name>A0A5A7ZV30_STRSA</name>
<organism evidence="3 4">
    <name type="scientific">Streptococcus sanguinis</name>
    <dbReference type="NCBI Taxonomy" id="1305"/>
    <lineage>
        <taxon>Bacteria</taxon>
        <taxon>Bacillati</taxon>
        <taxon>Bacillota</taxon>
        <taxon>Bacilli</taxon>
        <taxon>Lactobacillales</taxon>
        <taxon>Streptococcaceae</taxon>
        <taxon>Streptococcus</taxon>
    </lineage>
</organism>
<gene>
    <name evidence="3" type="ORF">FKX92_03810</name>
</gene>
<dbReference type="Pfam" id="PF04740">
    <property type="entry name" value="LXG"/>
    <property type="match status" value="1"/>
</dbReference>
<protein>
    <recommendedName>
        <fullName evidence="2">LXG domain-containing protein</fullName>
    </recommendedName>
</protein>